<dbReference type="PANTHER" id="PTHR45749:SF21">
    <property type="entry name" value="DUF4371 DOMAIN-CONTAINING PROTEIN"/>
    <property type="match status" value="1"/>
</dbReference>
<dbReference type="AlphaFoldDB" id="H2ZTQ0"/>
<protein>
    <recommendedName>
        <fullName evidence="1">DUF4371 domain-containing protein</fullName>
    </recommendedName>
</protein>
<dbReference type="Pfam" id="PF14291">
    <property type="entry name" value="DUF4371"/>
    <property type="match status" value="1"/>
</dbReference>
<dbReference type="PANTHER" id="PTHR45749">
    <property type="match status" value="1"/>
</dbReference>
<dbReference type="Proteomes" id="UP000008672">
    <property type="component" value="Unassembled WGS sequence"/>
</dbReference>
<evidence type="ECO:0000259" key="1">
    <source>
        <dbReference type="Pfam" id="PF14291"/>
    </source>
</evidence>
<feature type="domain" description="DUF4371" evidence="1">
    <location>
        <begin position="28"/>
        <end position="244"/>
    </location>
</feature>
<dbReference type="EMBL" id="AFYH01219719">
    <property type="status" value="NOT_ANNOTATED_CDS"/>
    <property type="molecule type" value="Genomic_DNA"/>
</dbReference>
<dbReference type="GeneTree" id="ENSGT00940000162068"/>
<reference evidence="3" key="1">
    <citation type="submission" date="2011-08" db="EMBL/GenBank/DDBJ databases">
        <title>The draft genome of Latimeria chalumnae.</title>
        <authorList>
            <person name="Di Palma F."/>
            <person name="Alfoldi J."/>
            <person name="Johnson J."/>
            <person name="Berlin A."/>
            <person name="Gnerre S."/>
            <person name="Jaffe D."/>
            <person name="MacCallum I."/>
            <person name="Young S."/>
            <person name="Walker B.J."/>
            <person name="Lander E."/>
            <person name="Lindblad-Toh K."/>
        </authorList>
    </citation>
    <scope>NUCLEOTIDE SEQUENCE [LARGE SCALE GENOMIC DNA]</scope>
    <source>
        <strain evidence="3">Wild caught</strain>
    </source>
</reference>
<evidence type="ECO:0000313" key="2">
    <source>
        <dbReference type="Ensembl" id="ENSLACP00000000771.1"/>
    </source>
</evidence>
<name>H2ZTQ0_LATCH</name>
<reference evidence="2" key="2">
    <citation type="submission" date="2025-08" db="UniProtKB">
        <authorList>
            <consortium name="Ensembl"/>
        </authorList>
    </citation>
    <scope>IDENTIFICATION</scope>
</reference>
<dbReference type="eggNOG" id="ENOG502QSU3">
    <property type="taxonomic scope" value="Eukaryota"/>
</dbReference>
<sequence>WLYYLQEQDSAVCFYCATAIQQKMPLNTFTKAGFSNWQKAKLKFSKHEQSGFHKNAVEMVTNFHKNKKSIGEILSAEYEEERNDNQKALMAILTSTQFLGRQGLPLRGVYINNEENAEMLLRLWASDIPMLTTWLKKSQIQNEVMEIMAHEILRKIASRFSGHKFSVMVDESTDISNSEQVVFCLHYVDDDLNTHEEFIGMHSLESTSAASITNTIEDIMLRMSIQLKDCRGQCYDGVSSMAGCKTGVVTSLLSKEPRALYTHCYGHALNLAVQETVKKNHILPDTLDTIEEMTKLIKKSPKRETIFKKVKEEIALESPGIRLLAPTCWTGRASALASISENYLALKETWLQSKTETKIGGVERQMDSFNFFFGVELGRKILNMTDNLSRTLQGPYISANEGQNIIQMTVKALQTMKSEESFALFWKVLEKKCQELGCINEPKVGRKRKIPHWYEVGSSDLAHHTQPCVEDLYRRTYYEVIDFASQAIQRRFDQDGYKILCKLEDLLCSKNQDLSKFDDVFNLYKEDLDKERLATQLNVLYANMGAGPVSLKNVVAFLKSLGQGQRHLYSMVMTLVELILVMPAINAISERSFSALRCVKTWLRSTMMQSRLNRCMVLHVHNDETDKLDLLKIANEFTMRNDSRKKI</sequence>
<dbReference type="SUPFAM" id="SSF53098">
    <property type="entry name" value="Ribonuclease H-like"/>
    <property type="match status" value="1"/>
</dbReference>
<dbReference type="InParanoid" id="H2ZTQ0"/>
<dbReference type="HOGENOM" id="CLU_006175_4_2_1"/>
<organism evidence="2 3">
    <name type="scientific">Latimeria chalumnae</name>
    <name type="common">Coelacanth</name>
    <dbReference type="NCBI Taxonomy" id="7897"/>
    <lineage>
        <taxon>Eukaryota</taxon>
        <taxon>Metazoa</taxon>
        <taxon>Chordata</taxon>
        <taxon>Craniata</taxon>
        <taxon>Vertebrata</taxon>
        <taxon>Euteleostomi</taxon>
        <taxon>Coelacanthiformes</taxon>
        <taxon>Coelacanthidae</taxon>
        <taxon>Latimeria</taxon>
    </lineage>
</organism>
<keyword evidence="3" id="KW-1185">Reference proteome</keyword>
<dbReference type="OMA" id="CATAIQQ"/>
<proteinExistence type="predicted"/>
<accession>H2ZTQ0</accession>
<reference evidence="2" key="3">
    <citation type="submission" date="2025-09" db="UniProtKB">
        <authorList>
            <consortium name="Ensembl"/>
        </authorList>
    </citation>
    <scope>IDENTIFICATION</scope>
</reference>
<dbReference type="Ensembl" id="ENSLACT00000000778.1">
    <property type="protein sequence ID" value="ENSLACP00000000771.1"/>
    <property type="gene ID" value="ENSLACG00000000692.1"/>
</dbReference>
<evidence type="ECO:0000313" key="3">
    <source>
        <dbReference type="Proteomes" id="UP000008672"/>
    </source>
</evidence>
<dbReference type="InterPro" id="IPR012337">
    <property type="entry name" value="RNaseH-like_sf"/>
</dbReference>
<dbReference type="InterPro" id="IPR025398">
    <property type="entry name" value="DUF4371"/>
</dbReference>